<dbReference type="Pfam" id="PF16323">
    <property type="entry name" value="DUF4959"/>
    <property type="match status" value="1"/>
</dbReference>
<dbReference type="Pfam" id="PF16391">
    <property type="entry name" value="DUF5000"/>
    <property type="match status" value="1"/>
</dbReference>
<keyword evidence="5" id="KW-1185">Reference proteome</keyword>
<accession>A0ABP7QXS8</accession>
<evidence type="ECO:0000313" key="5">
    <source>
        <dbReference type="Proteomes" id="UP001500742"/>
    </source>
</evidence>
<feature type="domain" description="DUF5126" evidence="3">
    <location>
        <begin position="110"/>
        <end position="212"/>
    </location>
</feature>
<dbReference type="InterPro" id="IPR032164">
    <property type="entry name" value="DUF5000"/>
</dbReference>
<evidence type="ECO:0000313" key="4">
    <source>
        <dbReference type="EMBL" id="GAA3989120.1"/>
    </source>
</evidence>
<organism evidence="4 5">
    <name type="scientific">Mucilaginibacter dorajii</name>
    <dbReference type="NCBI Taxonomy" id="692994"/>
    <lineage>
        <taxon>Bacteria</taxon>
        <taxon>Pseudomonadati</taxon>
        <taxon>Bacteroidota</taxon>
        <taxon>Sphingobacteriia</taxon>
        <taxon>Sphingobacteriales</taxon>
        <taxon>Sphingobacteriaceae</taxon>
        <taxon>Mucilaginibacter</taxon>
    </lineage>
</organism>
<evidence type="ECO:0000259" key="2">
    <source>
        <dbReference type="Pfam" id="PF16391"/>
    </source>
</evidence>
<dbReference type="EMBL" id="BAAAZC010000031">
    <property type="protein sequence ID" value="GAA3989120.1"/>
    <property type="molecule type" value="Genomic_DNA"/>
</dbReference>
<feature type="domain" description="DUF5000" evidence="2">
    <location>
        <begin position="235"/>
        <end position="391"/>
    </location>
</feature>
<dbReference type="InterPro" id="IPR033431">
    <property type="entry name" value="DUF5126"/>
</dbReference>
<reference evidence="5" key="1">
    <citation type="journal article" date="2019" name="Int. J. Syst. Evol. Microbiol.">
        <title>The Global Catalogue of Microorganisms (GCM) 10K type strain sequencing project: providing services to taxonomists for standard genome sequencing and annotation.</title>
        <authorList>
            <consortium name="The Broad Institute Genomics Platform"/>
            <consortium name="The Broad Institute Genome Sequencing Center for Infectious Disease"/>
            <person name="Wu L."/>
            <person name="Ma J."/>
        </authorList>
    </citation>
    <scope>NUCLEOTIDE SEQUENCE [LARGE SCALE GENOMIC DNA]</scope>
    <source>
        <strain evidence="5">JCM 16601</strain>
    </source>
</reference>
<dbReference type="Pfam" id="PF17166">
    <property type="entry name" value="DUF5126"/>
    <property type="match status" value="1"/>
</dbReference>
<keyword evidence="4" id="KW-0449">Lipoprotein</keyword>
<dbReference type="Gene3D" id="2.60.120.260">
    <property type="entry name" value="Galactose-binding domain-like"/>
    <property type="match status" value="1"/>
</dbReference>
<dbReference type="InterPro" id="IPR032527">
    <property type="entry name" value="DUF4959"/>
</dbReference>
<evidence type="ECO:0000259" key="1">
    <source>
        <dbReference type="Pfam" id="PF16323"/>
    </source>
</evidence>
<name>A0ABP7QXS8_9SPHI</name>
<gene>
    <name evidence="4" type="ORF">GCM10022210_47830</name>
</gene>
<evidence type="ECO:0000259" key="3">
    <source>
        <dbReference type="Pfam" id="PF17166"/>
    </source>
</evidence>
<comment type="caution">
    <text evidence="4">The sequence shown here is derived from an EMBL/GenBank/DDBJ whole genome shotgun (WGS) entry which is preliminary data.</text>
</comment>
<proteinExistence type="predicted"/>
<sequence length="394" mass="43275">MYACKTDNGDREPISTDKSKPGVITNVKITNYEGGAYITYTLPNSDNILYVSAQYNIRDGVSRQTKSSYYSDTVNVEGFAKEADYDVTLYTVSRANVQSDPVKVTVHPKTPPYISIKATTAISADFGGVNVVALNPLKKEVGVIVTAFDKSTGQMEIQDQHYTKSDTINYSVRGYNTDPRNFGVYITDRFGNISDTLKQAITPLFEELLDKSKFSVYQLPTDTEIGYGWVLPNLWDGKTDGSSAGWHTNPGHVPPFVCTFNVGLSYKLSRFIIWERPDDGSNLYAFGHGNPRKFTIWGSNAASPKDSQLPASSIVGTVVGDWTNIGNYTYPDPPSGLPPAAHNSADNAFVLAGVNFNIPLTAPPVHFIRVGVNQTWSNGNFAHIMELSFYGKPQ</sequence>
<dbReference type="Proteomes" id="UP001500742">
    <property type="component" value="Unassembled WGS sequence"/>
</dbReference>
<feature type="domain" description="DUF4959" evidence="1">
    <location>
        <begin position="3"/>
        <end position="108"/>
    </location>
</feature>
<protein>
    <submittedName>
        <fullName evidence="4">DUF5000 domain-containing lipoprotein</fullName>
    </submittedName>
</protein>